<dbReference type="SUPFAM" id="SSF46785">
    <property type="entry name" value="Winged helix' DNA-binding domain"/>
    <property type="match status" value="1"/>
</dbReference>
<protein>
    <submittedName>
        <fullName evidence="3">Transcriptional regulator, PadR family</fullName>
    </submittedName>
</protein>
<dbReference type="Pfam" id="PF10400">
    <property type="entry name" value="Vir_act_alpha_C"/>
    <property type="match status" value="1"/>
</dbReference>
<dbReference type="RefSeq" id="WP_091118434.1">
    <property type="nucleotide sequence ID" value="NZ_FMHY01000002.1"/>
</dbReference>
<dbReference type="InterPro" id="IPR005149">
    <property type="entry name" value="Tscrpt_reg_PadR_N"/>
</dbReference>
<keyword evidence="4" id="KW-1185">Reference proteome</keyword>
<dbReference type="STRING" id="227316.GA0070604_2927"/>
<evidence type="ECO:0000313" key="4">
    <source>
        <dbReference type="Proteomes" id="UP000199696"/>
    </source>
</evidence>
<evidence type="ECO:0000259" key="1">
    <source>
        <dbReference type="Pfam" id="PF03551"/>
    </source>
</evidence>
<dbReference type="InterPro" id="IPR036390">
    <property type="entry name" value="WH_DNA-bd_sf"/>
</dbReference>
<name>A0A1C6UJF9_9ACTN</name>
<dbReference type="PANTHER" id="PTHR43252">
    <property type="entry name" value="TRANSCRIPTIONAL REGULATOR YQJI"/>
    <property type="match status" value="1"/>
</dbReference>
<dbReference type="AlphaFoldDB" id="A0A1C6UJF9"/>
<feature type="domain" description="Transcription regulator PadR N-terminal" evidence="1">
    <location>
        <begin position="8"/>
        <end position="79"/>
    </location>
</feature>
<gene>
    <name evidence="3" type="ORF">GA0070604_2927</name>
</gene>
<evidence type="ECO:0000313" key="3">
    <source>
        <dbReference type="EMBL" id="SCL54111.1"/>
    </source>
</evidence>
<feature type="domain" description="Transcription regulator PadR C-terminal" evidence="2">
    <location>
        <begin position="90"/>
        <end position="166"/>
    </location>
</feature>
<accession>A0A1C6UJF9</accession>
<evidence type="ECO:0000259" key="2">
    <source>
        <dbReference type="Pfam" id="PF10400"/>
    </source>
</evidence>
<dbReference type="EMBL" id="FMHY01000002">
    <property type="protein sequence ID" value="SCL54111.1"/>
    <property type="molecule type" value="Genomic_DNA"/>
</dbReference>
<proteinExistence type="predicted"/>
<dbReference type="Proteomes" id="UP000199696">
    <property type="component" value="Unassembled WGS sequence"/>
</dbReference>
<dbReference type="Gene3D" id="1.10.10.10">
    <property type="entry name" value="Winged helix-like DNA-binding domain superfamily/Winged helix DNA-binding domain"/>
    <property type="match status" value="1"/>
</dbReference>
<dbReference type="Pfam" id="PF03551">
    <property type="entry name" value="PadR"/>
    <property type="match status" value="1"/>
</dbReference>
<dbReference type="InterPro" id="IPR018309">
    <property type="entry name" value="Tscrpt_reg_PadR_C"/>
</dbReference>
<organism evidence="3 4">
    <name type="scientific">Micromonospora eburnea</name>
    <dbReference type="NCBI Taxonomy" id="227316"/>
    <lineage>
        <taxon>Bacteria</taxon>
        <taxon>Bacillati</taxon>
        <taxon>Actinomycetota</taxon>
        <taxon>Actinomycetes</taxon>
        <taxon>Micromonosporales</taxon>
        <taxon>Micromonosporaceae</taxon>
        <taxon>Micromonospora</taxon>
    </lineage>
</organism>
<dbReference type="PANTHER" id="PTHR43252:SF2">
    <property type="entry name" value="TRANSCRIPTION REGULATOR, PADR-LIKE FAMILY"/>
    <property type="match status" value="1"/>
</dbReference>
<sequence>MSLRIALLGALAANGPLSGYDLAKNFDGSLSYVWPARHSQIYPELAKLAADGLATVREDGGRGRKVYEIAEDGRAALAKWLTGTEPSRGIRSEASLRMFLLPLLDPAQAVPLLRREAERYAEQVRELEQVRDHHRPPTAPGRNGWYALDLGIRQLAAIRDWAAATADHIAELTSSGPG</sequence>
<dbReference type="InterPro" id="IPR036388">
    <property type="entry name" value="WH-like_DNA-bd_sf"/>
</dbReference>
<dbReference type="OrthoDB" id="3186544at2"/>
<reference evidence="4" key="1">
    <citation type="submission" date="2016-06" db="EMBL/GenBank/DDBJ databases">
        <authorList>
            <person name="Varghese N."/>
            <person name="Submissions Spin"/>
        </authorList>
    </citation>
    <scope>NUCLEOTIDE SEQUENCE [LARGE SCALE GENOMIC DNA]</scope>
    <source>
        <strain evidence="4">DSM 44814</strain>
    </source>
</reference>